<sequence length="590" mass="65703">MNNEKSSTPPVTEEPGKDKDEPEDLSKDSATEEELPSLNPIPTAWLSAGASWFNTAREKTKNTLDLMKKDLAEFGDAMTQEVAGLTTAAKGGIDTATTVIKEQAQYLEKLVTPDEEEKPVVDEKEEKPDIDTLPKSQSYESSLAAKVEKGAALGFGWMKSVVDTVTDTVKSLAVEETTDGEEDITEVIRPRIFRKTILPPEKLLELQSTENTFRKEPENAEGYSKWVARFNIEEYDAEINMLIANNQSLREIYSKLVPSELDSKVFWSRYFFAVQIAEMDEELRQSFSLKELTIKTDGKKQKKGTAKGDRESPESDGLATVVDQQPTSPAPSADDWSVCSEKNYVEEISSTNGEDEQSGPLTPRAKDEEESKDPKKKEDNWVVSSPIMSGPGFVGIKFCPECNNMLYPREDKEHRQLMYACRNCDHKQIADNPCIYVNKLVHEVDELTQICADVVHDPTLPKTEDHPCPKCGGTQAVFFQAQTRRAEEEMRLYYVCVDTTCSHRLLLAYNGFGIGKDHANISAALISSGREDLKEAMFVCEDGIIAATRVANMLLALKASKDCQLGLLRAKLHALAKYLDGPISVVSRNV</sequence>
<dbReference type="GO" id="GO:0003899">
    <property type="term" value="F:DNA-directed RNA polymerase activity"/>
    <property type="evidence" value="ECO:0007669"/>
    <property type="project" value="InterPro"/>
</dbReference>
<feature type="region of interest" description="Disordered" evidence="10">
    <location>
        <begin position="348"/>
        <end position="383"/>
    </location>
</feature>
<keyword evidence="5" id="KW-0862">Zinc</keyword>
<dbReference type="OrthoDB" id="73788at2759"/>
<dbReference type="FunFam" id="2.20.25.10:FF:000004">
    <property type="entry name" value="DNA-directed RNA polymerase subunit"/>
    <property type="match status" value="1"/>
</dbReference>
<dbReference type="PANTHER" id="PTHR11239">
    <property type="entry name" value="DNA-DIRECTED RNA POLYMERASE"/>
    <property type="match status" value="1"/>
</dbReference>
<protein>
    <submittedName>
        <fullName evidence="15">DNA-directed RNA polymerase II subunit RPB9</fullName>
    </submittedName>
</protein>
<gene>
    <name evidence="13" type="ORF">HPLM_LOCUS7902</name>
</gene>
<dbReference type="GO" id="GO:0006367">
    <property type="term" value="P:transcription initiation at RNA polymerase II promoter"/>
    <property type="evidence" value="ECO:0007669"/>
    <property type="project" value="TreeGrafter"/>
</dbReference>
<keyword evidence="3 9" id="KW-0479">Metal-binding</keyword>
<dbReference type="Pfam" id="PF02150">
    <property type="entry name" value="Zn_ribbon_RPB9"/>
    <property type="match status" value="1"/>
</dbReference>
<evidence type="ECO:0000256" key="1">
    <source>
        <dbReference type="ARBA" id="ARBA00004604"/>
    </source>
</evidence>
<dbReference type="SUPFAM" id="SSF140383">
    <property type="entry name" value="BSD domain-like"/>
    <property type="match status" value="1"/>
</dbReference>
<keyword evidence="6 9" id="KW-0804">Transcription</keyword>
<evidence type="ECO:0000256" key="4">
    <source>
        <dbReference type="ARBA" id="ARBA00022771"/>
    </source>
</evidence>
<keyword evidence="14" id="KW-1185">Reference proteome</keyword>
<dbReference type="InterPro" id="IPR034012">
    <property type="entry name" value="Zn_ribbon_RPB9_C"/>
</dbReference>
<feature type="domain" description="BSD" evidence="11">
    <location>
        <begin position="226"/>
        <end position="278"/>
    </location>
</feature>
<dbReference type="GO" id="GO:0006283">
    <property type="term" value="P:transcription-coupled nucleotide-excision repair"/>
    <property type="evidence" value="ECO:0007669"/>
    <property type="project" value="TreeGrafter"/>
</dbReference>
<evidence type="ECO:0000313" key="13">
    <source>
        <dbReference type="EMBL" id="VDO33298.1"/>
    </source>
</evidence>
<dbReference type="Gene3D" id="1.10.3970.10">
    <property type="entry name" value="BSD domain"/>
    <property type="match status" value="1"/>
</dbReference>
<keyword evidence="2 9" id="KW-0240">DNA-directed RNA polymerase</keyword>
<dbReference type="CDD" id="cd10508">
    <property type="entry name" value="Zn-ribbon_RPB9"/>
    <property type="match status" value="1"/>
</dbReference>
<dbReference type="InterPro" id="IPR001529">
    <property type="entry name" value="Zn_ribbon_RPB9"/>
</dbReference>
<dbReference type="AlphaFoldDB" id="A0A0N4WBS2"/>
<dbReference type="EMBL" id="UZAF01016746">
    <property type="protein sequence ID" value="VDO33298.1"/>
    <property type="molecule type" value="Genomic_DNA"/>
</dbReference>
<feature type="compositionally biased region" description="Basic and acidic residues" evidence="10">
    <location>
        <begin position="14"/>
        <end position="30"/>
    </location>
</feature>
<feature type="domain" description="TFIIS-type" evidence="12">
    <location>
        <begin position="464"/>
        <end position="506"/>
    </location>
</feature>
<dbReference type="PROSITE" id="PS50858">
    <property type="entry name" value="BSD"/>
    <property type="match status" value="1"/>
</dbReference>
<dbReference type="InterPro" id="IPR012164">
    <property type="entry name" value="Rpa12/Rpb9/Rpc10/TFS"/>
</dbReference>
<comment type="subcellular location">
    <subcellularLocation>
        <location evidence="1">Nucleus</location>
        <location evidence="1">Nucleolus</location>
    </subcellularLocation>
</comment>
<reference evidence="15" key="1">
    <citation type="submission" date="2017-02" db="UniProtKB">
        <authorList>
            <consortium name="WormBaseParasite"/>
        </authorList>
    </citation>
    <scope>IDENTIFICATION</scope>
</reference>
<dbReference type="SUPFAM" id="SSF57783">
    <property type="entry name" value="Zinc beta-ribbon"/>
    <property type="match status" value="2"/>
</dbReference>
<dbReference type="OMA" id="GASWFNT"/>
<dbReference type="Gene3D" id="2.20.25.10">
    <property type="match status" value="2"/>
</dbReference>
<keyword evidence="7" id="KW-0539">Nucleus</keyword>
<feature type="region of interest" description="Disordered" evidence="10">
    <location>
        <begin position="113"/>
        <end position="134"/>
    </location>
</feature>
<evidence type="ECO:0000256" key="8">
    <source>
        <dbReference type="PROSITE-ProRule" id="PRU00472"/>
    </source>
</evidence>
<dbReference type="Pfam" id="PF03909">
    <property type="entry name" value="BSD"/>
    <property type="match status" value="1"/>
</dbReference>
<dbReference type="GO" id="GO:0005730">
    <property type="term" value="C:nucleolus"/>
    <property type="evidence" value="ECO:0007669"/>
    <property type="project" value="UniProtKB-SubCell"/>
</dbReference>
<proteinExistence type="inferred from homology"/>
<name>A0A0N4WBS2_HAEPC</name>
<feature type="compositionally biased region" description="Basic and acidic residues" evidence="10">
    <location>
        <begin position="364"/>
        <end position="380"/>
    </location>
</feature>
<dbReference type="InterPro" id="IPR005607">
    <property type="entry name" value="BSD_dom"/>
</dbReference>
<dbReference type="FunFam" id="2.20.25.10:FF:000009">
    <property type="entry name" value="DNA-directed RNA polymerase subunit"/>
    <property type="match status" value="1"/>
</dbReference>
<feature type="compositionally biased region" description="Polar residues" evidence="10">
    <location>
        <begin position="1"/>
        <end position="10"/>
    </location>
</feature>
<dbReference type="Proteomes" id="UP000268014">
    <property type="component" value="Unassembled WGS sequence"/>
</dbReference>
<evidence type="ECO:0000256" key="10">
    <source>
        <dbReference type="SAM" id="MobiDB-lite"/>
    </source>
</evidence>
<dbReference type="InterPro" id="IPR001222">
    <property type="entry name" value="Znf_TFIIS"/>
</dbReference>
<dbReference type="SUPFAM" id="SSF103196">
    <property type="entry name" value="Roadblock/LC7 domain"/>
    <property type="match status" value="1"/>
</dbReference>
<evidence type="ECO:0000256" key="6">
    <source>
        <dbReference type="ARBA" id="ARBA00023163"/>
    </source>
</evidence>
<reference evidence="13 14" key="2">
    <citation type="submission" date="2018-11" db="EMBL/GenBank/DDBJ databases">
        <authorList>
            <consortium name="Pathogen Informatics"/>
        </authorList>
    </citation>
    <scope>NUCLEOTIDE SEQUENCE [LARGE SCALE GENOMIC DNA]</scope>
    <source>
        <strain evidence="13 14">MHpl1</strain>
    </source>
</reference>
<evidence type="ECO:0000259" key="12">
    <source>
        <dbReference type="PROSITE" id="PS51133"/>
    </source>
</evidence>
<organism evidence="15">
    <name type="scientific">Haemonchus placei</name>
    <name type="common">Barber's pole worm</name>
    <dbReference type="NCBI Taxonomy" id="6290"/>
    <lineage>
        <taxon>Eukaryota</taxon>
        <taxon>Metazoa</taxon>
        <taxon>Ecdysozoa</taxon>
        <taxon>Nematoda</taxon>
        <taxon>Chromadorea</taxon>
        <taxon>Rhabditida</taxon>
        <taxon>Rhabditina</taxon>
        <taxon>Rhabditomorpha</taxon>
        <taxon>Strongyloidea</taxon>
        <taxon>Trichostrongylidae</taxon>
        <taxon>Haemonchus</taxon>
    </lineage>
</organism>
<accession>A0A0N4WBS2</accession>
<feature type="region of interest" description="Disordered" evidence="10">
    <location>
        <begin position="298"/>
        <end position="336"/>
    </location>
</feature>
<evidence type="ECO:0000256" key="9">
    <source>
        <dbReference type="RuleBase" id="RU003474"/>
    </source>
</evidence>
<feature type="compositionally biased region" description="Basic and acidic residues" evidence="10">
    <location>
        <begin position="118"/>
        <end position="132"/>
    </location>
</feature>
<keyword evidence="4 8" id="KW-0863">Zinc-finger</keyword>
<dbReference type="SMART" id="SM00751">
    <property type="entry name" value="BSD"/>
    <property type="match status" value="1"/>
</dbReference>
<evidence type="ECO:0000256" key="5">
    <source>
        <dbReference type="ARBA" id="ARBA00022833"/>
    </source>
</evidence>
<evidence type="ECO:0000256" key="2">
    <source>
        <dbReference type="ARBA" id="ARBA00022478"/>
    </source>
</evidence>
<dbReference type="InterPro" id="IPR019761">
    <property type="entry name" value="DNA-dir_RNA_pol-M_15_CS"/>
</dbReference>
<evidence type="ECO:0000256" key="3">
    <source>
        <dbReference type="ARBA" id="ARBA00022723"/>
    </source>
</evidence>
<dbReference type="PROSITE" id="PS01030">
    <property type="entry name" value="RNA_POL_M_15KD"/>
    <property type="match status" value="1"/>
</dbReference>
<evidence type="ECO:0000256" key="7">
    <source>
        <dbReference type="ARBA" id="ARBA00023242"/>
    </source>
</evidence>
<comment type="similarity">
    <text evidence="9">Belongs to the archaeal rpoM/eukaryotic RPA12/RPB9/RPC11 RNA polymerase family.</text>
</comment>
<feature type="region of interest" description="Disordered" evidence="10">
    <location>
        <begin position="1"/>
        <end position="42"/>
    </location>
</feature>
<dbReference type="GO" id="GO:0008270">
    <property type="term" value="F:zinc ion binding"/>
    <property type="evidence" value="ECO:0007669"/>
    <property type="project" value="UniProtKB-KW"/>
</dbReference>
<dbReference type="GO" id="GO:0005665">
    <property type="term" value="C:RNA polymerase II, core complex"/>
    <property type="evidence" value="ECO:0007669"/>
    <property type="project" value="TreeGrafter"/>
</dbReference>
<evidence type="ECO:0000313" key="15">
    <source>
        <dbReference type="WBParaSite" id="HPLM_0000791001-mRNA-1"/>
    </source>
</evidence>
<dbReference type="STRING" id="6290.A0A0N4WBS2"/>
<dbReference type="GO" id="GO:0001193">
    <property type="term" value="P:maintenance of transcriptional fidelity during transcription elongation by RNA polymerase II"/>
    <property type="evidence" value="ECO:0007669"/>
    <property type="project" value="TreeGrafter"/>
</dbReference>
<dbReference type="Pfam" id="PF01096">
    <property type="entry name" value="Zn_ribbon_TFIIS"/>
    <property type="match status" value="1"/>
</dbReference>
<dbReference type="PROSITE" id="PS51133">
    <property type="entry name" value="ZF_TFIIS_2"/>
    <property type="match status" value="1"/>
</dbReference>
<evidence type="ECO:0000259" key="11">
    <source>
        <dbReference type="PROSITE" id="PS50858"/>
    </source>
</evidence>
<dbReference type="GO" id="GO:0003676">
    <property type="term" value="F:nucleic acid binding"/>
    <property type="evidence" value="ECO:0007669"/>
    <property type="project" value="InterPro"/>
</dbReference>
<dbReference type="SMART" id="SM00440">
    <property type="entry name" value="ZnF_C2C2"/>
    <property type="match status" value="1"/>
</dbReference>
<evidence type="ECO:0000313" key="14">
    <source>
        <dbReference type="Proteomes" id="UP000268014"/>
    </source>
</evidence>
<dbReference type="PANTHER" id="PTHR11239:SF1">
    <property type="entry name" value="DNA-DIRECTED RNA POLYMERASE II SUBUNIT RPB9"/>
    <property type="match status" value="1"/>
</dbReference>
<dbReference type="InterPro" id="IPR035925">
    <property type="entry name" value="BSD_dom_sf"/>
</dbReference>
<dbReference type="SMART" id="SM00661">
    <property type="entry name" value="RPOL9"/>
    <property type="match status" value="1"/>
</dbReference>
<dbReference type="WBParaSite" id="HPLM_0000791001-mRNA-1">
    <property type="protein sequence ID" value="HPLM_0000791001-mRNA-1"/>
    <property type="gene ID" value="HPLM_0000791001"/>
</dbReference>